<dbReference type="Pfam" id="PF00232">
    <property type="entry name" value="Glyco_hydro_1"/>
    <property type="match status" value="1"/>
</dbReference>
<proteinExistence type="inferred from homology"/>
<comment type="caution">
    <text evidence="6">The sequence shown here is derived from an EMBL/GenBank/DDBJ whole genome shotgun (WGS) entry which is preliminary data.</text>
</comment>
<dbReference type="PRINTS" id="PR00131">
    <property type="entry name" value="GLHYDRLASE1"/>
</dbReference>
<evidence type="ECO:0000256" key="3">
    <source>
        <dbReference type="ARBA" id="ARBA00023295"/>
    </source>
</evidence>
<dbReference type="PANTHER" id="PTHR10353">
    <property type="entry name" value="GLYCOSYL HYDROLASE"/>
    <property type="match status" value="1"/>
</dbReference>
<organism evidence="6 7">
    <name type="scientific">Dielma fastidiosa</name>
    <dbReference type="NCBI Taxonomy" id="1034346"/>
    <lineage>
        <taxon>Bacteria</taxon>
        <taxon>Bacillati</taxon>
        <taxon>Bacillota</taxon>
        <taxon>Erysipelotrichia</taxon>
        <taxon>Erysipelotrichales</taxon>
        <taxon>Erysipelotrichaceae</taxon>
        <taxon>Dielma</taxon>
    </lineage>
</organism>
<dbReference type="Proteomes" id="UP001276902">
    <property type="component" value="Unassembled WGS sequence"/>
</dbReference>
<evidence type="ECO:0000256" key="5">
    <source>
        <dbReference type="RuleBase" id="RU003690"/>
    </source>
</evidence>
<protein>
    <submittedName>
        <fullName evidence="6">Glycoside hydrolase family 1 protein</fullName>
    </submittedName>
</protein>
<dbReference type="InterPro" id="IPR018120">
    <property type="entry name" value="Glyco_hydro_1_AS"/>
</dbReference>
<name>A0AB35UPK7_9FIRM</name>
<keyword evidence="3" id="KW-0326">Glycosidase</keyword>
<keyword evidence="2 6" id="KW-0378">Hydrolase</keyword>
<dbReference type="PANTHER" id="PTHR10353:SF122">
    <property type="entry name" value="6-PHOSPHO-BETA-GLUCOSIDASE ASCB-RELATED"/>
    <property type="match status" value="1"/>
</dbReference>
<dbReference type="FunFam" id="3.20.20.80:FF:000004">
    <property type="entry name" value="Beta-glucosidase 6-phospho-beta-glucosidase"/>
    <property type="match status" value="1"/>
</dbReference>
<dbReference type="GO" id="GO:0016052">
    <property type="term" value="P:carbohydrate catabolic process"/>
    <property type="evidence" value="ECO:0007669"/>
    <property type="project" value="TreeGrafter"/>
</dbReference>
<dbReference type="GO" id="GO:0008422">
    <property type="term" value="F:beta-glucosidase activity"/>
    <property type="evidence" value="ECO:0007669"/>
    <property type="project" value="TreeGrafter"/>
</dbReference>
<feature type="active site" description="Nucleophile" evidence="4">
    <location>
        <position position="387"/>
    </location>
</feature>
<gene>
    <name evidence="6" type="ORF">MQE39_12355</name>
</gene>
<dbReference type="SUPFAM" id="SSF51445">
    <property type="entry name" value="(Trans)glycosidases"/>
    <property type="match status" value="1"/>
</dbReference>
<evidence type="ECO:0000256" key="4">
    <source>
        <dbReference type="PROSITE-ProRule" id="PRU10055"/>
    </source>
</evidence>
<reference evidence="6" key="1">
    <citation type="submission" date="2022-03" db="EMBL/GenBank/DDBJ databases">
        <title>First case of bacteraemia caused by Dielma fastidiosa in a patient hospitalised with diverticulitis.</title>
        <authorList>
            <person name="Forman-Ankjaer B."/>
            <person name="Hvid-Jensen F."/>
            <person name="Kobel C.M."/>
            <person name="Greve T."/>
        </authorList>
    </citation>
    <scope>NUCLEOTIDE SEQUENCE</scope>
    <source>
        <strain evidence="6">AUH_DF_2021</strain>
    </source>
</reference>
<dbReference type="GO" id="GO:0005829">
    <property type="term" value="C:cytosol"/>
    <property type="evidence" value="ECO:0007669"/>
    <property type="project" value="TreeGrafter"/>
</dbReference>
<accession>A0AB35UPK7</accession>
<dbReference type="RefSeq" id="WP_320883981.1">
    <property type="nucleotide sequence ID" value="NZ_BAABZA010000002.1"/>
</dbReference>
<evidence type="ECO:0000313" key="6">
    <source>
        <dbReference type="EMBL" id="MDY5168901.1"/>
    </source>
</evidence>
<evidence type="ECO:0000313" key="7">
    <source>
        <dbReference type="Proteomes" id="UP001276902"/>
    </source>
</evidence>
<comment type="similarity">
    <text evidence="1 5">Belongs to the glycosyl hydrolase 1 family.</text>
</comment>
<evidence type="ECO:0000256" key="1">
    <source>
        <dbReference type="ARBA" id="ARBA00010838"/>
    </source>
</evidence>
<sequence>MNENRIKPFPHDFLWGGSIAACQSEGAWDEDDKTLTISEVFQSIDGRKEKRRRQAMITKEMLEKARIDKNILNYPKRIGIDFYHTYKDDIKLIAETGMNLFRFSISWARVFPTSNCLVSNEKALAYYDDVIEQCLNHHMEPLVTISHFDLPVYIIDEFGGWDNRKVIDLYLSFCEVLFERYKGKVKYWIPFNEINMSVKAAQKTLGILYEESDNYKQRIFQALHHQFVASAQAVKLAHRIDQDNQVGAMIGSFVVYPLTPKPVDVFATMNEELLRNYYCLDVLCSGSYPYYMLSYFENNHITLNINEEDMTCIKENSCDFVGTSYYSSSVFAENNDHLELTSANVSLVIQNPYLESSEWGWQVDPLGMRYLLNKLFDRYHKPLFILENGLGYKDQLDRDEKIHDEYRIEYLKKHITEVRNAISDGIDVRCYALWTPIDIISSGTSEMNKRYGLIYVDQNNAGEGSKKRYKKDSFYWYQELIKTNGGCL</sequence>
<dbReference type="PROSITE" id="PS00572">
    <property type="entry name" value="GLYCOSYL_HYDROL_F1_1"/>
    <property type="match status" value="1"/>
</dbReference>
<dbReference type="Gene3D" id="3.20.20.80">
    <property type="entry name" value="Glycosidases"/>
    <property type="match status" value="1"/>
</dbReference>
<dbReference type="InterPro" id="IPR001360">
    <property type="entry name" value="Glyco_hydro_1"/>
</dbReference>
<dbReference type="AlphaFoldDB" id="A0AB35UPK7"/>
<dbReference type="EMBL" id="JALDAW010000022">
    <property type="protein sequence ID" value="MDY5168901.1"/>
    <property type="molecule type" value="Genomic_DNA"/>
</dbReference>
<evidence type="ECO:0000256" key="2">
    <source>
        <dbReference type="ARBA" id="ARBA00022801"/>
    </source>
</evidence>
<dbReference type="InterPro" id="IPR017853">
    <property type="entry name" value="GH"/>
</dbReference>